<evidence type="ECO:0000313" key="10">
    <source>
        <dbReference type="Proteomes" id="UP000239326"/>
    </source>
</evidence>
<evidence type="ECO:0000256" key="3">
    <source>
        <dbReference type="ARBA" id="ARBA00022448"/>
    </source>
</evidence>
<accession>A0A2S0MVQ9</accession>
<dbReference type="KEGG" id="simp:C6571_00375"/>
<sequence>MPVTPSPSSLPAPAWRNALAAMSPANFGMVMATGIVSIAAHMLGLRTLALGLFALNLFLYVLMWGLYLARLALFRERFLADLLSHLRGPAFFTAVAATNVLGSQCLVLMRWTGAGLALWGAGLALWLLLTYTIFTALTIKEDKPTLDRGISGGWLLAVVATQSVAVLSALLATHIGQPYRLELNFFALSMWLWGGMLYIWMMSLIFYRYTFFPFSPGDLSPPYWINMGAMAISTLAGSLLILNTPDAPFLASLLPFLKGFTVFYWATGTWWIPMLLVLAVWRYGVKRFGLHYDPLYWGAVFPLGMYAACTQEMRLAMGFDFLSALPVAFLGIALLAWSAAALGAARQTWNVAFARS</sequence>
<evidence type="ECO:0000256" key="1">
    <source>
        <dbReference type="ARBA" id="ARBA00004651"/>
    </source>
</evidence>
<dbReference type="InterPro" id="IPR004695">
    <property type="entry name" value="SLAC1/Mae1/Ssu1/TehA"/>
</dbReference>
<feature type="transmembrane region" description="Helical" evidence="8">
    <location>
        <begin position="49"/>
        <end position="69"/>
    </location>
</feature>
<keyword evidence="6 8" id="KW-1133">Transmembrane helix</keyword>
<reference evidence="9 10" key="1">
    <citation type="submission" date="2018-03" db="EMBL/GenBank/DDBJ databases">
        <title>Genome sequencing of Simplicispira sp.</title>
        <authorList>
            <person name="Kim S.-J."/>
            <person name="Heo J."/>
            <person name="Kwon S.-W."/>
        </authorList>
    </citation>
    <scope>NUCLEOTIDE SEQUENCE [LARGE SCALE GENOMIC DNA]</scope>
    <source>
        <strain evidence="9 10">SC1-8</strain>
    </source>
</reference>
<evidence type="ECO:0000313" key="9">
    <source>
        <dbReference type="EMBL" id="AVO39965.1"/>
    </source>
</evidence>
<keyword evidence="7 8" id="KW-0472">Membrane</keyword>
<dbReference type="CDD" id="cd09319">
    <property type="entry name" value="TDT_like_1"/>
    <property type="match status" value="1"/>
</dbReference>
<evidence type="ECO:0000256" key="2">
    <source>
        <dbReference type="ARBA" id="ARBA00008566"/>
    </source>
</evidence>
<proteinExistence type="inferred from homology"/>
<name>A0A2S0MVQ9_9BURK</name>
<feature type="transmembrane region" description="Helical" evidence="8">
    <location>
        <begin position="321"/>
        <end position="345"/>
    </location>
</feature>
<dbReference type="RefSeq" id="WP_106444902.1">
    <property type="nucleotide sequence ID" value="NZ_CP027669.1"/>
</dbReference>
<keyword evidence="4" id="KW-1003">Cell membrane</keyword>
<keyword evidence="5 8" id="KW-0812">Transmembrane</keyword>
<dbReference type="EMBL" id="CP027669">
    <property type="protein sequence ID" value="AVO39965.1"/>
    <property type="molecule type" value="Genomic_DNA"/>
</dbReference>
<keyword evidence="10" id="KW-1185">Reference proteome</keyword>
<protein>
    <submittedName>
        <fullName evidence="9">C4-dicarboxylate ABC transporter</fullName>
    </submittedName>
</protein>
<dbReference type="AlphaFoldDB" id="A0A2S0MVQ9"/>
<keyword evidence="3" id="KW-0813">Transport</keyword>
<feature type="transmembrane region" description="Helical" evidence="8">
    <location>
        <begin position="191"/>
        <end position="211"/>
    </location>
</feature>
<dbReference type="InterPro" id="IPR038665">
    <property type="entry name" value="Voltage-dep_anion_channel_sf"/>
</dbReference>
<evidence type="ECO:0000256" key="5">
    <source>
        <dbReference type="ARBA" id="ARBA00022692"/>
    </source>
</evidence>
<dbReference type="InterPro" id="IPR051629">
    <property type="entry name" value="Sulfite_efflux_TDT"/>
</dbReference>
<dbReference type="PANTHER" id="PTHR31686">
    <property type="match status" value="1"/>
</dbReference>
<dbReference type="OrthoDB" id="958273at2"/>
<evidence type="ECO:0000256" key="6">
    <source>
        <dbReference type="ARBA" id="ARBA00022989"/>
    </source>
</evidence>
<comment type="subcellular location">
    <subcellularLocation>
        <location evidence="1">Cell membrane</location>
        <topology evidence="1">Multi-pass membrane protein</topology>
    </subcellularLocation>
</comment>
<organism evidence="9 10">
    <name type="scientific">Simplicispira suum</name>
    <dbReference type="NCBI Taxonomy" id="2109915"/>
    <lineage>
        <taxon>Bacteria</taxon>
        <taxon>Pseudomonadati</taxon>
        <taxon>Pseudomonadota</taxon>
        <taxon>Betaproteobacteria</taxon>
        <taxon>Burkholderiales</taxon>
        <taxon>Comamonadaceae</taxon>
        <taxon>Simplicispira</taxon>
    </lineage>
</organism>
<feature type="transmembrane region" description="Helical" evidence="8">
    <location>
        <begin position="223"/>
        <end position="242"/>
    </location>
</feature>
<feature type="transmembrane region" description="Helical" evidence="8">
    <location>
        <begin position="295"/>
        <end position="315"/>
    </location>
</feature>
<evidence type="ECO:0000256" key="7">
    <source>
        <dbReference type="ARBA" id="ARBA00023136"/>
    </source>
</evidence>
<dbReference type="Pfam" id="PF03595">
    <property type="entry name" value="SLAC1"/>
    <property type="match status" value="1"/>
</dbReference>
<feature type="transmembrane region" description="Helical" evidence="8">
    <location>
        <begin position="262"/>
        <end position="283"/>
    </location>
</feature>
<evidence type="ECO:0000256" key="4">
    <source>
        <dbReference type="ARBA" id="ARBA00022475"/>
    </source>
</evidence>
<dbReference type="PANTHER" id="PTHR31686:SF1">
    <property type="entry name" value="SULFITE EFFLUX PUMP SSU1"/>
    <property type="match status" value="1"/>
</dbReference>
<dbReference type="GO" id="GO:0005886">
    <property type="term" value="C:plasma membrane"/>
    <property type="evidence" value="ECO:0007669"/>
    <property type="project" value="UniProtKB-SubCell"/>
</dbReference>
<evidence type="ECO:0000256" key="8">
    <source>
        <dbReference type="SAM" id="Phobius"/>
    </source>
</evidence>
<feature type="transmembrane region" description="Helical" evidence="8">
    <location>
        <begin position="151"/>
        <end position="171"/>
    </location>
</feature>
<feature type="transmembrane region" description="Helical" evidence="8">
    <location>
        <begin position="117"/>
        <end position="139"/>
    </location>
</feature>
<dbReference type="Proteomes" id="UP000239326">
    <property type="component" value="Chromosome"/>
</dbReference>
<gene>
    <name evidence="9" type="ORF">C6571_00375</name>
</gene>
<feature type="transmembrane region" description="Helical" evidence="8">
    <location>
        <begin position="25"/>
        <end position="43"/>
    </location>
</feature>
<comment type="similarity">
    <text evidence="2">Belongs to the tellurite-resistance/dicarboxylate transporter (TDT) family.</text>
</comment>
<dbReference type="Gene3D" id="1.50.10.150">
    <property type="entry name" value="Voltage-dependent anion channel"/>
    <property type="match status" value="1"/>
</dbReference>
<dbReference type="GO" id="GO:0000319">
    <property type="term" value="F:sulfite transmembrane transporter activity"/>
    <property type="evidence" value="ECO:0007669"/>
    <property type="project" value="TreeGrafter"/>
</dbReference>